<dbReference type="HOGENOM" id="CLU_037682_2_0_1"/>
<dbReference type="OrthoDB" id="544103at2759"/>
<proteinExistence type="predicted"/>
<evidence type="ECO:0008006" key="4">
    <source>
        <dbReference type="Google" id="ProtNLM"/>
    </source>
</evidence>
<dbReference type="InterPro" id="IPR007466">
    <property type="entry name" value="Peptidyl-Arg-deiminase_porph"/>
</dbReference>
<keyword evidence="3" id="KW-1185">Reference proteome</keyword>
<dbReference type="PANTHER" id="PTHR31377:SF0">
    <property type="entry name" value="AGMATINE DEIMINASE-RELATED"/>
    <property type="match status" value="1"/>
</dbReference>
<dbReference type="Pfam" id="PF04371">
    <property type="entry name" value="PAD_porph"/>
    <property type="match status" value="1"/>
</dbReference>
<evidence type="ECO:0000313" key="2">
    <source>
        <dbReference type="EMBL" id="CEJ85510.1"/>
    </source>
</evidence>
<reference evidence="2 3" key="1">
    <citation type="journal article" date="2015" name="Genome Announc.">
        <title>Draft Genome Sequence and Gene Annotation of the Entomopathogenic Fungus Verticillium hemipterigenum.</title>
        <authorList>
            <person name="Horn F."/>
            <person name="Habel A."/>
            <person name="Scharf D.H."/>
            <person name="Dworschak J."/>
            <person name="Brakhage A.A."/>
            <person name="Guthke R."/>
            <person name="Hertweck C."/>
            <person name="Linde J."/>
        </authorList>
    </citation>
    <scope>NUCLEOTIDE SEQUENCE [LARGE SCALE GENOMIC DNA]</scope>
</reference>
<dbReference type="GO" id="GO:0004668">
    <property type="term" value="F:protein-arginine deiminase activity"/>
    <property type="evidence" value="ECO:0007669"/>
    <property type="project" value="InterPro"/>
</dbReference>
<dbReference type="STRING" id="1531966.A0A0A1TEG2"/>
<evidence type="ECO:0000256" key="1">
    <source>
        <dbReference type="ARBA" id="ARBA00022801"/>
    </source>
</evidence>
<dbReference type="SUPFAM" id="SSF55909">
    <property type="entry name" value="Pentein"/>
    <property type="match status" value="1"/>
</dbReference>
<dbReference type="GO" id="GO:0009446">
    <property type="term" value="P:putrescine biosynthetic process"/>
    <property type="evidence" value="ECO:0007669"/>
    <property type="project" value="InterPro"/>
</dbReference>
<name>A0A0A1TEG2_9HYPO</name>
<keyword evidence="1" id="KW-0378">Hydrolase</keyword>
<dbReference type="GO" id="GO:0047632">
    <property type="term" value="F:agmatine deiminase activity"/>
    <property type="evidence" value="ECO:0007669"/>
    <property type="project" value="TreeGrafter"/>
</dbReference>
<dbReference type="EMBL" id="CDHN01000002">
    <property type="protein sequence ID" value="CEJ85510.1"/>
    <property type="molecule type" value="Genomic_DNA"/>
</dbReference>
<protein>
    <recommendedName>
        <fullName evidence="4">Agmatine deiminase</fullName>
    </recommendedName>
</protein>
<sequence length="364" mass="40216">MTSLVKKGLYRSAEWSRQSRTLMAWPDAATLEAVSDLLPGVTKDICNIAESISRFQPVTVIVGKQRVHEATEWSSRLKQKHAVTIHPFESDEMDLWMRDFAPTFVTRTENEKKRLCGVDFRFNGWGNKYPTSASVVTASTLLKDLAIEAIDSAIVSEGGAIEIDGEGTLMATESSIINDNRNPGMGKEEIEAELKRLLGLDRVLWIPGRKGYDVTDCHIDTLARFIQPGKVLLSRPTPSSESVFHEIYKEAKEILSRETDARGRSLDIVEVEEANIHAIGLSNQSLQALNEPGSIPALNYANYLMVNGGVILPQYGDKTTDANARETFGKIFPNLEIAPVHISTICYLGGVIHCSTQEVPDLEA</sequence>
<accession>A0A0A1TEG2</accession>
<dbReference type="PANTHER" id="PTHR31377">
    <property type="entry name" value="AGMATINE DEIMINASE-RELATED"/>
    <property type="match status" value="1"/>
</dbReference>
<organism evidence="2 3">
    <name type="scientific">[Torrubiella] hemipterigena</name>
    <dbReference type="NCBI Taxonomy" id="1531966"/>
    <lineage>
        <taxon>Eukaryota</taxon>
        <taxon>Fungi</taxon>
        <taxon>Dikarya</taxon>
        <taxon>Ascomycota</taxon>
        <taxon>Pezizomycotina</taxon>
        <taxon>Sordariomycetes</taxon>
        <taxon>Hypocreomycetidae</taxon>
        <taxon>Hypocreales</taxon>
        <taxon>Clavicipitaceae</taxon>
        <taxon>Clavicipitaceae incertae sedis</taxon>
        <taxon>'Torrubiella' clade</taxon>
    </lineage>
</organism>
<dbReference type="Proteomes" id="UP000039046">
    <property type="component" value="Unassembled WGS sequence"/>
</dbReference>
<dbReference type="Gene3D" id="3.75.10.10">
    <property type="entry name" value="L-arginine/glycine Amidinotransferase, Chain A"/>
    <property type="match status" value="1"/>
</dbReference>
<evidence type="ECO:0000313" key="3">
    <source>
        <dbReference type="Proteomes" id="UP000039046"/>
    </source>
</evidence>
<gene>
    <name evidence="2" type="ORF">VHEMI03794</name>
</gene>
<dbReference type="AlphaFoldDB" id="A0A0A1TEG2"/>